<dbReference type="RefSeq" id="WP_008453173.1">
    <property type="nucleotide sequence ID" value="NZ_AOIJ01000033.1"/>
</dbReference>
<dbReference type="EMBL" id="AOIJ01000033">
    <property type="protein sequence ID" value="ELY82988.1"/>
    <property type="molecule type" value="Genomic_DNA"/>
</dbReference>
<dbReference type="Proteomes" id="UP000011592">
    <property type="component" value="Unassembled WGS sequence"/>
</dbReference>
<sequence>MPNASRLRDSTQIVLPREAFEGFESQLDDEFTVTVVPAGDDDCRIIGSPVEIKAVSEFLARRGVTIR</sequence>
<keyword evidence="2" id="KW-1185">Reference proteome</keyword>
<dbReference type="Pfam" id="PF24397">
    <property type="entry name" value="VNG_1110C"/>
    <property type="match status" value="1"/>
</dbReference>
<protein>
    <submittedName>
        <fullName evidence="1">Uncharacterized protein</fullName>
    </submittedName>
</protein>
<organism evidence="1 2">
    <name type="scientific">Natrinema gari JCM 14663</name>
    <dbReference type="NCBI Taxonomy" id="1230459"/>
    <lineage>
        <taxon>Archaea</taxon>
        <taxon>Methanobacteriati</taxon>
        <taxon>Methanobacteriota</taxon>
        <taxon>Stenosarchaea group</taxon>
        <taxon>Halobacteria</taxon>
        <taxon>Halobacteriales</taxon>
        <taxon>Natrialbaceae</taxon>
        <taxon>Natrinema</taxon>
    </lineage>
</organism>
<comment type="caution">
    <text evidence="1">The sequence shown here is derived from an EMBL/GenBank/DDBJ whole genome shotgun (WGS) entry which is preliminary data.</text>
</comment>
<evidence type="ECO:0000313" key="2">
    <source>
        <dbReference type="Proteomes" id="UP000011592"/>
    </source>
</evidence>
<dbReference type="GeneID" id="13351826"/>
<dbReference type="PATRIC" id="fig|1230459.4.peg.777"/>
<dbReference type="InterPro" id="IPR056231">
    <property type="entry name" value="VNG_1110C-like"/>
</dbReference>
<accession>L9ZCX3</accession>
<proteinExistence type="predicted"/>
<name>L9ZCX3_9EURY</name>
<gene>
    <name evidence="1" type="ORF">C486_03894</name>
</gene>
<evidence type="ECO:0000313" key="1">
    <source>
        <dbReference type="EMBL" id="ELY82988.1"/>
    </source>
</evidence>
<dbReference type="AlphaFoldDB" id="L9ZCX3"/>
<reference evidence="1 2" key="1">
    <citation type="journal article" date="2014" name="PLoS Genet.">
        <title>Phylogenetically driven sequencing of extremely halophilic archaea reveals strategies for static and dynamic osmo-response.</title>
        <authorList>
            <person name="Becker E.A."/>
            <person name="Seitzer P.M."/>
            <person name="Tritt A."/>
            <person name="Larsen D."/>
            <person name="Krusor M."/>
            <person name="Yao A.I."/>
            <person name="Wu D."/>
            <person name="Madern D."/>
            <person name="Eisen J.A."/>
            <person name="Darling A.E."/>
            <person name="Facciotti M.T."/>
        </authorList>
    </citation>
    <scope>NUCLEOTIDE SEQUENCE [LARGE SCALE GENOMIC DNA]</scope>
    <source>
        <strain evidence="1 2">JCM 14663</strain>
    </source>
</reference>